<keyword evidence="4 6" id="KW-0964">Secreted</keyword>
<gene>
    <name evidence="7" type="ORF">LTRI10_LOCUS39635</name>
</gene>
<feature type="signal peptide" evidence="6">
    <location>
        <begin position="1"/>
        <end position="28"/>
    </location>
</feature>
<sequence>MTTTTTVTAAAWTVAVAVLLTMGWSADGQIVKTTDVTVTNWLSKGQDLTMHCKSKEDDLGEQVLHKLGTFSWHFIPNFFGKTLFFCSFSWDGSGGNRYFDIYVEKRDKDRCTDCKWIVSEVGPCWYNATTAAYDVCYGYKSSLL</sequence>
<feature type="chain" id="PRO_5043102656" description="S-protein homolog" evidence="6">
    <location>
        <begin position="29"/>
        <end position="144"/>
    </location>
</feature>
<evidence type="ECO:0000256" key="2">
    <source>
        <dbReference type="ARBA" id="ARBA00005581"/>
    </source>
</evidence>
<evidence type="ECO:0000256" key="4">
    <source>
        <dbReference type="ARBA" id="ARBA00022525"/>
    </source>
</evidence>
<organism evidence="7 8">
    <name type="scientific">Linum trigynum</name>
    <dbReference type="NCBI Taxonomy" id="586398"/>
    <lineage>
        <taxon>Eukaryota</taxon>
        <taxon>Viridiplantae</taxon>
        <taxon>Streptophyta</taxon>
        <taxon>Embryophyta</taxon>
        <taxon>Tracheophyta</taxon>
        <taxon>Spermatophyta</taxon>
        <taxon>Magnoliopsida</taxon>
        <taxon>eudicotyledons</taxon>
        <taxon>Gunneridae</taxon>
        <taxon>Pentapetalae</taxon>
        <taxon>rosids</taxon>
        <taxon>fabids</taxon>
        <taxon>Malpighiales</taxon>
        <taxon>Linaceae</taxon>
        <taxon>Linum</taxon>
    </lineage>
</organism>
<dbReference type="Pfam" id="PF05938">
    <property type="entry name" value="Self-incomp_S1"/>
    <property type="match status" value="1"/>
</dbReference>
<comment type="subcellular location">
    <subcellularLocation>
        <location evidence="1 6">Secreted</location>
    </subcellularLocation>
</comment>
<dbReference type="Proteomes" id="UP001497516">
    <property type="component" value="Chromosome 7"/>
</dbReference>
<proteinExistence type="inferred from homology"/>
<dbReference type="PANTHER" id="PTHR31232:SF43">
    <property type="entry name" value="S-PROTEIN HOMOLOG 29-RELATED"/>
    <property type="match status" value="1"/>
</dbReference>
<keyword evidence="3 6" id="KW-0713">Self-incompatibility</keyword>
<name>A0AAV2FM95_9ROSI</name>
<evidence type="ECO:0000256" key="1">
    <source>
        <dbReference type="ARBA" id="ARBA00004613"/>
    </source>
</evidence>
<dbReference type="InterPro" id="IPR010264">
    <property type="entry name" value="Self-incomp_S1"/>
</dbReference>
<evidence type="ECO:0000256" key="6">
    <source>
        <dbReference type="RuleBase" id="RU367044"/>
    </source>
</evidence>
<evidence type="ECO:0000256" key="5">
    <source>
        <dbReference type="ARBA" id="ARBA00022729"/>
    </source>
</evidence>
<dbReference type="PANTHER" id="PTHR31232">
    <property type="match status" value="1"/>
</dbReference>
<dbReference type="EMBL" id="OZ034820">
    <property type="protein sequence ID" value="CAL1399449.1"/>
    <property type="molecule type" value="Genomic_DNA"/>
</dbReference>
<protein>
    <recommendedName>
        <fullName evidence="6">S-protein homolog</fullName>
    </recommendedName>
</protein>
<dbReference type="GO" id="GO:0005576">
    <property type="term" value="C:extracellular region"/>
    <property type="evidence" value="ECO:0007669"/>
    <property type="project" value="UniProtKB-SubCell"/>
</dbReference>
<keyword evidence="8" id="KW-1185">Reference proteome</keyword>
<dbReference type="AlphaFoldDB" id="A0AAV2FM95"/>
<evidence type="ECO:0000313" key="7">
    <source>
        <dbReference type="EMBL" id="CAL1399449.1"/>
    </source>
</evidence>
<comment type="similarity">
    <text evidence="2 6">Belongs to the plant self-incompatibility (S1) protein family.</text>
</comment>
<reference evidence="7 8" key="1">
    <citation type="submission" date="2024-04" db="EMBL/GenBank/DDBJ databases">
        <authorList>
            <person name="Fracassetti M."/>
        </authorList>
    </citation>
    <scope>NUCLEOTIDE SEQUENCE [LARGE SCALE GENOMIC DNA]</scope>
</reference>
<accession>A0AAV2FM95</accession>
<dbReference type="GO" id="GO:0060320">
    <property type="term" value="P:rejection of self pollen"/>
    <property type="evidence" value="ECO:0007669"/>
    <property type="project" value="UniProtKB-KW"/>
</dbReference>
<evidence type="ECO:0000313" key="8">
    <source>
        <dbReference type="Proteomes" id="UP001497516"/>
    </source>
</evidence>
<keyword evidence="5 6" id="KW-0732">Signal</keyword>
<evidence type="ECO:0000256" key="3">
    <source>
        <dbReference type="ARBA" id="ARBA00022471"/>
    </source>
</evidence>